<evidence type="ECO:0000259" key="2">
    <source>
        <dbReference type="Pfam" id="PF22664"/>
    </source>
</evidence>
<dbReference type="InterPro" id="IPR050317">
    <property type="entry name" value="Plant_Fungal_Acyltransferase"/>
</dbReference>
<evidence type="ECO:0000313" key="3">
    <source>
        <dbReference type="EMBL" id="KAK2067813.1"/>
    </source>
</evidence>
<dbReference type="PANTHER" id="PTHR31642">
    <property type="entry name" value="TRICHOTHECENE 3-O-ACETYLTRANSFERASE"/>
    <property type="match status" value="1"/>
</dbReference>
<comment type="caution">
    <text evidence="3">The sequence shown here is derived from an EMBL/GenBank/DDBJ whole genome shotgun (WGS) entry which is preliminary data.</text>
</comment>
<sequence>MGSQDAERHGRQAYAEADIMGQFSVLNSFSVLAYGFELPSHADRDAVAVAVQTSLAKLVEKIPFLGYQVATDGSGTRTAEPWPQDVAREGVRIRICDDLIPSMAELLADKAPVSKLDGKVLCPWPALPLPHGIQGPVPIVHLQVNFIRGGVILNLSAHHTMMDGTADFQFLKLLATVLNGRELDAADVEQANRRRDGVVPLLAEGEPAEDCSYLVPPPGWKMTMPTSWPKWAYFMMPEAALARLADTVRAADDKQDGLSKDGLSKDGLSKDGLSKDGLSKDDILSAFYWQRLCAIRIAQGAPPSTSSKLTRAINARAGLGIPAGYLGAHVSVALVRLPMGRVTGLTVAQLARALRQELRRAAAPRTLRSVVTAIARTPPAARGALLYTGTHDVHADVGCTNVSRAAVPKGAWGPLGPCRWYRRPDAAPIPGSFRLQEAEGGVHPIAVCLFEGELKALEQDEAWGKYATCIVSLVDGAVSCSQTRR</sequence>
<reference evidence="3" key="1">
    <citation type="journal article" date="2023" name="Mol. Plant Microbe Interact.">
        <title>Elucidating the Obligate Nature and Biological Capacity of an Invasive Fungal Corn Pathogen.</title>
        <authorList>
            <person name="MacCready J.S."/>
            <person name="Roggenkamp E.M."/>
            <person name="Gdanetz K."/>
            <person name="Chilvers M.I."/>
        </authorList>
    </citation>
    <scope>NUCLEOTIDE SEQUENCE</scope>
    <source>
        <strain evidence="3">PM02</strain>
    </source>
</reference>
<dbReference type="GO" id="GO:0016747">
    <property type="term" value="F:acyltransferase activity, transferring groups other than amino-acyl groups"/>
    <property type="evidence" value="ECO:0007669"/>
    <property type="project" value="TreeGrafter"/>
</dbReference>
<proteinExistence type="predicted"/>
<name>A0AAD9HYM3_9PEZI</name>
<dbReference type="InterPro" id="IPR054710">
    <property type="entry name" value="Tri101-like_N"/>
</dbReference>
<dbReference type="Proteomes" id="UP001217918">
    <property type="component" value="Unassembled WGS sequence"/>
</dbReference>
<keyword evidence="1" id="KW-0808">Transferase</keyword>
<dbReference type="InterPro" id="IPR023213">
    <property type="entry name" value="CAT-like_dom_sf"/>
</dbReference>
<evidence type="ECO:0000256" key="1">
    <source>
        <dbReference type="ARBA" id="ARBA00022679"/>
    </source>
</evidence>
<accession>A0AAD9HYM3</accession>
<dbReference type="Pfam" id="PF22664">
    <property type="entry name" value="TRI-like_N"/>
    <property type="match status" value="1"/>
</dbReference>
<dbReference type="EMBL" id="JAQQPM010000001">
    <property type="protein sequence ID" value="KAK2067813.1"/>
    <property type="molecule type" value="Genomic_DNA"/>
</dbReference>
<dbReference type="PANTHER" id="PTHR31642:SF310">
    <property type="entry name" value="FATTY ALCOHOL:CAFFEOYL-COA ACYLTRANSFERASE"/>
    <property type="match status" value="1"/>
</dbReference>
<feature type="domain" description="Trichothecene 3-O-acetyltransferase-like N-terminal" evidence="2">
    <location>
        <begin position="32"/>
        <end position="175"/>
    </location>
</feature>
<evidence type="ECO:0000313" key="4">
    <source>
        <dbReference type="Proteomes" id="UP001217918"/>
    </source>
</evidence>
<protein>
    <recommendedName>
        <fullName evidence="2">Trichothecene 3-O-acetyltransferase-like N-terminal domain-containing protein</fullName>
    </recommendedName>
</protein>
<organism evidence="3 4">
    <name type="scientific">Phyllachora maydis</name>
    <dbReference type="NCBI Taxonomy" id="1825666"/>
    <lineage>
        <taxon>Eukaryota</taxon>
        <taxon>Fungi</taxon>
        <taxon>Dikarya</taxon>
        <taxon>Ascomycota</taxon>
        <taxon>Pezizomycotina</taxon>
        <taxon>Sordariomycetes</taxon>
        <taxon>Sordariomycetidae</taxon>
        <taxon>Phyllachorales</taxon>
        <taxon>Phyllachoraceae</taxon>
        <taxon>Phyllachora</taxon>
    </lineage>
</organism>
<gene>
    <name evidence="3" type="ORF">P8C59_001519</name>
</gene>
<dbReference type="Gene3D" id="3.30.559.10">
    <property type="entry name" value="Chloramphenicol acetyltransferase-like domain"/>
    <property type="match status" value="2"/>
</dbReference>
<dbReference type="AlphaFoldDB" id="A0AAD9HYM3"/>
<keyword evidence="4" id="KW-1185">Reference proteome</keyword>